<keyword evidence="3" id="KW-1185">Reference proteome</keyword>
<accession>A0A0R1E4R5</accession>
<sequence>MHGHRTLRNLSTSASPVLHTGVHEYSQVRHTTKLSDAAAQLLKDGPLSQSQSLH</sequence>
<evidence type="ECO:0000256" key="1">
    <source>
        <dbReference type="SAM" id="MobiDB-lite"/>
    </source>
</evidence>
<reference evidence="2 3" key="2">
    <citation type="journal article" date="2007" name="PLoS Biol.">
        <title>Principles of genome evolution in the Drosophila melanogaster species group.</title>
        <authorList>
            <person name="Ranz J.M."/>
            <person name="Maurin D."/>
            <person name="Chan Y.S."/>
            <person name="von Grotthuss M."/>
            <person name="Hillier L.W."/>
            <person name="Roote J."/>
            <person name="Ashburner M."/>
            <person name="Bergman C.M."/>
        </authorList>
    </citation>
    <scope>NUCLEOTIDE SEQUENCE [LARGE SCALE GENOMIC DNA]</scope>
    <source>
        <strain evidence="3">Tai18E2 / Tucson 14021-0261.01</strain>
    </source>
</reference>
<organism evidence="2 3">
    <name type="scientific">Drosophila yakuba</name>
    <name type="common">Fruit fly</name>
    <dbReference type="NCBI Taxonomy" id="7245"/>
    <lineage>
        <taxon>Eukaryota</taxon>
        <taxon>Metazoa</taxon>
        <taxon>Ecdysozoa</taxon>
        <taxon>Arthropoda</taxon>
        <taxon>Hexapoda</taxon>
        <taxon>Insecta</taxon>
        <taxon>Pterygota</taxon>
        <taxon>Neoptera</taxon>
        <taxon>Endopterygota</taxon>
        <taxon>Diptera</taxon>
        <taxon>Brachycera</taxon>
        <taxon>Muscomorpha</taxon>
        <taxon>Ephydroidea</taxon>
        <taxon>Drosophilidae</taxon>
        <taxon>Drosophila</taxon>
        <taxon>Sophophora</taxon>
    </lineage>
</organism>
<reference evidence="2 3" key="1">
    <citation type="journal article" date="2007" name="Nature">
        <title>Evolution of genes and genomes on the Drosophila phylogeny.</title>
        <authorList>
            <consortium name="Drosophila 12 Genomes Consortium"/>
            <person name="Clark A.G."/>
            <person name="Eisen M.B."/>
            <person name="Smith D.R."/>
            <person name="Bergman C.M."/>
            <person name="Oliver B."/>
            <person name="Markow T.A."/>
            <person name="Kaufman T.C."/>
            <person name="Kellis M."/>
            <person name="Gelbart W."/>
            <person name="Iyer V.N."/>
            <person name="Pollard D.A."/>
            <person name="Sackton T.B."/>
            <person name="Larracuente A.M."/>
            <person name="Singh N.D."/>
            <person name="Abad J.P."/>
            <person name="Abt D.N."/>
            <person name="Adryan B."/>
            <person name="Aguade M."/>
            <person name="Akashi H."/>
            <person name="Anderson W.W."/>
            <person name="Aquadro C.F."/>
            <person name="Ardell D.H."/>
            <person name="Arguello R."/>
            <person name="Artieri C.G."/>
            <person name="Barbash D.A."/>
            <person name="Barker D."/>
            <person name="Barsanti P."/>
            <person name="Batterham P."/>
            <person name="Batzoglou S."/>
            <person name="Begun D."/>
            <person name="Bhutkar A."/>
            <person name="Blanco E."/>
            <person name="Bosak S.A."/>
            <person name="Bradley R.K."/>
            <person name="Brand A.D."/>
            <person name="Brent M.R."/>
            <person name="Brooks A.N."/>
            <person name="Brown R.H."/>
            <person name="Butlin R.K."/>
            <person name="Caggese C."/>
            <person name="Calvi B.R."/>
            <person name="Bernardo de Carvalho A."/>
            <person name="Caspi A."/>
            <person name="Castrezana S."/>
            <person name="Celniker S.E."/>
            <person name="Chang J.L."/>
            <person name="Chapple C."/>
            <person name="Chatterji S."/>
            <person name="Chinwalla A."/>
            <person name="Civetta A."/>
            <person name="Clifton S.W."/>
            <person name="Comeron J.M."/>
            <person name="Costello J.C."/>
            <person name="Coyne J.A."/>
            <person name="Daub J."/>
            <person name="David R.G."/>
            <person name="Delcher A.L."/>
            <person name="Delehaunty K."/>
            <person name="Do C.B."/>
            <person name="Ebling H."/>
            <person name="Edwards K."/>
            <person name="Eickbush T."/>
            <person name="Evans J.D."/>
            <person name="Filipski A."/>
            <person name="Findeiss S."/>
            <person name="Freyhult E."/>
            <person name="Fulton L."/>
            <person name="Fulton R."/>
            <person name="Garcia A.C."/>
            <person name="Gardiner A."/>
            <person name="Garfield D.A."/>
            <person name="Garvin B.E."/>
            <person name="Gibson G."/>
            <person name="Gilbert D."/>
            <person name="Gnerre S."/>
            <person name="Godfrey J."/>
            <person name="Good R."/>
            <person name="Gotea V."/>
            <person name="Gravely B."/>
            <person name="Greenberg A.J."/>
            <person name="Griffiths-Jones S."/>
            <person name="Gross S."/>
            <person name="Guigo R."/>
            <person name="Gustafson E.A."/>
            <person name="Haerty W."/>
            <person name="Hahn M.W."/>
            <person name="Halligan D.L."/>
            <person name="Halpern A.L."/>
            <person name="Halter G.M."/>
            <person name="Han M.V."/>
            <person name="Heger A."/>
            <person name="Hillier L."/>
            <person name="Hinrichs A.S."/>
            <person name="Holmes I."/>
            <person name="Hoskins R.A."/>
            <person name="Hubisz M.J."/>
            <person name="Hultmark D."/>
            <person name="Huntley M.A."/>
            <person name="Jaffe D.B."/>
            <person name="Jagadeeshan S."/>
            <person name="Jeck W.R."/>
            <person name="Johnson J."/>
            <person name="Jones C.D."/>
            <person name="Jordan W.C."/>
            <person name="Karpen G.H."/>
            <person name="Kataoka E."/>
            <person name="Keightley P.D."/>
            <person name="Kheradpour P."/>
            <person name="Kirkness E.F."/>
            <person name="Koerich L.B."/>
            <person name="Kristiansen K."/>
            <person name="Kudrna D."/>
            <person name="Kulathinal R.J."/>
            <person name="Kumar S."/>
            <person name="Kwok R."/>
            <person name="Lander E."/>
            <person name="Langley C.H."/>
            <person name="Lapoint R."/>
            <person name="Lazzaro B.P."/>
            <person name="Lee S.J."/>
            <person name="Levesque L."/>
            <person name="Li R."/>
            <person name="Lin C.F."/>
            <person name="Lin M.F."/>
            <person name="Lindblad-Toh K."/>
            <person name="Llopart A."/>
            <person name="Long M."/>
            <person name="Low L."/>
            <person name="Lozovsky E."/>
            <person name="Lu J."/>
            <person name="Luo M."/>
            <person name="Machado C.A."/>
            <person name="Makalowski W."/>
            <person name="Marzo M."/>
            <person name="Matsuda M."/>
            <person name="Matzkin L."/>
            <person name="McAllister B."/>
            <person name="McBride C.S."/>
            <person name="McKernan B."/>
            <person name="McKernan K."/>
            <person name="Mendez-Lago M."/>
            <person name="Minx P."/>
            <person name="Mollenhauer M.U."/>
            <person name="Montooth K."/>
            <person name="Mount S.M."/>
            <person name="Mu X."/>
            <person name="Myers E."/>
            <person name="Negre B."/>
            <person name="Newfeld S."/>
            <person name="Nielsen R."/>
            <person name="Noor M.A."/>
            <person name="O'Grady P."/>
            <person name="Pachter L."/>
            <person name="Papaceit M."/>
            <person name="Parisi M.J."/>
            <person name="Parisi M."/>
            <person name="Parts L."/>
            <person name="Pedersen J.S."/>
            <person name="Pesole G."/>
            <person name="Phillippy A.M."/>
            <person name="Ponting C.P."/>
            <person name="Pop M."/>
            <person name="Porcelli D."/>
            <person name="Powell J.R."/>
            <person name="Prohaska S."/>
            <person name="Pruitt K."/>
            <person name="Puig M."/>
            <person name="Quesneville H."/>
            <person name="Ram K.R."/>
            <person name="Rand D."/>
            <person name="Rasmussen M.D."/>
            <person name="Reed L.K."/>
            <person name="Reenan R."/>
            <person name="Reily A."/>
            <person name="Remington K.A."/>
            <person name="Rieger T.T."/>
            <person name="Ritchie M.G."/>
            <person name="Robin C."/>
            <person name="Rogers Y.H."/>
            <person name="Rohde C."/>
            <person name="Rozas J."/>
            <person name="Rubenfield M.J."/>
            <person name="Ruiz A."/>
            <person name="Russo S."/>
            <person name="Salzberg S.L."/>
            <person name="Sanchez-Gracia A."/>
            <person name="Saranga D.J."/>
            <person name="Sato H."/>
            <person name="Schaeffer S.W."/>
            <person name="Schatz M.C."/>
            <person name="Schlenke T."/>
            <person name="Schwartz R."/>
            <person name="Segarra C."/>
            <person name="Singh R.S."/>
            <person name="Sirot L."/>
            <person name="Sirota M."/>
            <person name="Sisneros N.B."/>
            <person name="Smith C.D."/>
            <person name="Smith T.F."/>
            <person name="Spieth J."/>
            <person name="Stage D.E."/>
            <person name="Stark A."/>
            <person name="Stephan W."/>
            <person name="Strausberg R.L."/>
            <person name="Strempel S."/>
            <person name="Sturgill D."/>
            <person name="Sutton G."/>
            <person name="Sutton G.G."/>
            <person name="Tao W."/>
            <person name="Teichmann S."/>
            <person name="Tobari Y.N."/>
            <person name="Tomimura Y."/>
            <person name="Tsolas J.M."/>
            <person name="Valente V.L."/>
            <person name="Venter E."/>
            <person name="Venter J.C."/>
            <person name="Vicario S."/>
            <person name="Vieira F.G."/>
            <person name="Vilella A.J."/>
            <person name="Villasante A."/>
            <person name="Walenz B."/>
            <person name="Wang J."/>
            <person name="Wasserman M."/>
            <person name="Watts T."/>
            <person name="Wilson D."/>
            <person name="Wilson R.K."/>
            <person name="Wing R.A."/>
            <person name="Wolfner M.F."/>
            <person name="Wong A."/>
            <person name="Wong G.K."/>
            <person name="Wu C.I."/>
            <person name="Wu G."/>
            <person name="Yamamoto D."/>
            <person name="Yang H.P."/>
            <person name="Yang S.P."/>
            <person name="Yorke J.A."/>
            <person name="Yoshida K."/>
            <person name="Zdobnov E."/>
            <person name="Zhang P."/>
            <person name="Zhang Y."/>
            <person name="Zimin A.V."/>
            <person name="Baldwin J."/>
            <person name="Abdouelleil A."/>
            <person name="Abdulkadir J."/>
            <person name="Abebe A."/>
            <person name="Abera B."/>
            <person name="Abreu J."/>
            <person name="Acer S.C."/>
            <person name="Aftuck L."/>
            <person name="Alexander A."/>
            <person name="An P."/>
            <person name="Anderson E."/>
            <person name="Anderson S."/>
            <person name="Arachi H."/>
            <person name="Azer M."/>
            <person name="Bachantsang P."/>
            <person name="Barry A."/>
            <person name="Bayul T."/>
            <person name="Berlin A."/>
            <person name="Bessette D."/>
            <person name="Bloom T."/>
            <person name="Blye J."/>
            <person name="Boguslavskiy L."/>
            <person name="Bonnet C."/>
            <person name="Boukhgalter B."/>
            <person name="Bourzgui I."/>
            <person name="Brown A."/>
            <person name="Cahill P."/>
            <person name="Channer S."/>
            <person name="Cheshatsang Y."/>
            <person name="Chuda L."/>
            <person name="Citroen M."/>
            <person name="Collymore A."/>
            <person name="Cooke P."/>
            <person name="Costello M."/>
            <person name="D'Aco K."/>
            <person name="Daza R."/>
            <person name="De Haan G."/>
            <person name="DeGray S."/>
            <person name="DeMaso C."/>
            <person name="Dhargay N."/>
            <person name="Dooley K."/>
            <person name="Dooley E."/>
            <person name="Doricent M."/>
            <person name="Dorje P."/>
            <person name="Dorjee K."/>
            <person name="Dupes A."/>
            <person name="Elong R."/>
            <person name="Falk J."/>
            <person name="Farina A."/>
            <person name="Faro S."/>
            <person name="Ferguson D."/>
            <person name="Fisher S."/>
            <person name="Foley C.D."/>
            <person name="Franke A."/>
            <person name="Friedrich D."/>
            <person name="Gadbois L."/>
            <person name="Gearin G."/>
            <person name="Gearin C.R."/>
            <person name="Giannoukos G."/>
            <person name="Goode T."/>
            <person name="Graham J."/>
            <person name="Grandbois E."/>
            <person name="Grewal S."/>
            <person name="Gyaltsen K."/>
            <person name="Hafez N."/>
            <person name="Hagos B."/>
            <person name="Hall J."/>
            <person name="Henson C."/>
            <person name="Hollinger A."/>
            <person name="Honan T."/>
            <person name="Huard M.D."/>
            <person name="Hughes L."/>
            <person name="Hurhula B."/>
            <person name="Husby M.E."/>
            <person name="Kamat A."/>
            <person name="Kanga B."/>
            <person name="Kashin S."/>
            <person name="Khazanovich D."/>
            <person name="Kisner P."/>
            <person name="Lance K."/>
            <person name="Lara M."/>
            <person name="Lee W."/>
            <person name="Lennon N."/>
            <person name="Letendre F."/>
            <person name="LeVine R."/>
            <person name="Lipovsky A."/>
            <person name="Liu X."/>
            <person name="Liu J."/>
            <person name="Liu S."/>
            <person name="Lokyitsang T."/>
            <person name="Lokyitsang Y."/>
            <person name="Lubonja R."/>
            <person name="Lui A."/>
            <person name="MacDonald P."/>
            <person name="Magnisalis V."/>
            <person name="Maru K."/>
            <person name="Matthews C."/>
            <person name="McCusker W."/>
            <person name="McDonough S."/>
            <person name="Mehta T."/>
            <person name="Meldrim J."/>
            <person name="Meneus L."/>
            <person name="Mihai O."/>
            <person name="Mihalev A."/>
            <person name="Mihova T."/>
            <person name="Mittelman R."/>
            <person name="Mlenga V."/>
            <person name="Montmayeur A."/>
            <person name="Mulrain L."/>
            <person name="Navidi A."/>
            <person name="Naylor J."/>
            <person name="Negash T."/>
            <person name="Nguyen T."/>
            <person name="Nguyen N."/>
            <person name="Nicol R."/>
            <person name="Norbu C."/>
            <person name="Norbu N."/>
            <person name="Novod N."/>
            <person name="O'Neill B."/>
            <person name="Osman S."/>
            <person name="Markiewicz E."/>
            <person name="Oyono O.L."/>
            <person name="Patti C."/>
            <person name="Phunkhang P."/>
            <person name="Pierre F."/>
            <person name="Priest M."/>
            <person name="Raghuraman S."/>
            <person name="Rege F."/>
            <person name="Reyes R."/>
            <person name="Rise C."/>
            <person name="Rogov P."/>
            <person name="Ross K."/>
            <person name="Ryan E."/>
            <person name="Settipalli S."/>
            <person name="Shea T."/>
            <person name="Sherpa N."/>
            <person name="Shi L."/>
            <person name="Shih D."/>
            <person name="Sparrow T."/>
            <person name="Spaulding J."/>
            <person name="Stalker J."/>
            <person name="Stange-Thomann N."/>
            <person name="Stavropoulos S."/>
            <person name="Stone C."/>
            <person name="Strader C."/>
            <person name="Tesfaye S."/>
            <person name="Thomson T."/>
            <person name="Thoulutsang Y."/>
            <person name="Thoulutsang D."/>
            <person name="Topham K."/>
            <person name="Topping I."/>
            <person name="Tsamla T."/>
            <person name="Vassiliev H."/>
            <person name="Vo A."/>
            <person name="Wangchuk T."/>
            <person name="Wangdi T."/>
            <person name="Weiand M."/>
            <person name="Wilkinson J."/>
            <person name="Wilson A."/>
            <person name="Yadav S."/>
            <person name="Young G."/>
            <person name="Yu Q."/>
            <person name="Zembek L."/>
            <person name="Zhong D."/>
            <person name="Zimmer A."/>
            <person name="Zwirko Z."/>
            <person name="Jaffe D.B."/>
            <person name="Alvarez P."/>
            <person name="Brockman W."/>
            <person name="Butler J."/>
            <person name="Chin C."/>
            <person name="Gnerre S."/>
            <person name="Grabherr M."/>
            <person name="Kleber M."/>
            <person name="Mauceli E."/>
            <person name="MacCallum I."/>
        </authorList>
    </citation>
    <scope>NUCLEOTIDE SEQUENCE [LARGE SCALE GENOMIC DNA]</scope>
    <source>
        <strain evidence="3">Tai18E2 / Tucson 14021-0261.01</strain>
    </source>
</reference>
<dbReference type="KEGG" id="dya:Dyak_GE27791"/>
<proteinExistence type="predicted"/>
<dbReference type="EMBL" id="CM000160">
    <property type="protein sequence ID" value="KRK03187.1"/>
    <property type="molecule type" value="Genomic_DNA"/>
</dbReference>
<name>A0A0R1E4R5_DROYA</name>
<evidence type="ECO:0000313" key="2">
    <source>
        <dbReference type="EMBL" id="KRK03187.1"/>
    </source>
</evidence>
<evidence type="ECO:0000313" key="3">
    <source>
        <dbReference type="Proteomes" id="UP000002282"/>
    </source>
</evidence>
<gene>
    <name evidence="2" type="primary">Dyak\GE27791</name>
    <name evidence="2" type="synonym">GE27791</name>
    <name evidence="2" type="ORF">Dyak_GE27791</name>
</gene>
<dbReference type="Proteomes" id="UP000002282">
    <property type="component" value="Chromosome 3R"/>
</dbReference>
<protein>
    <submittedName>
        <fullName evidence="2">Uncharacterized protein</fullName>
    </submittedName>
</protein>
<feature type="region of interest" description="Disordered" evidence="1">
    <location>
        <begin position="1"/>
        <end position="22"/>
    </location>
</feature>
<dbReference type="AlphaFoldDB" id="A0A0R1E4R5"/>